<evidence type="ECO:0000313" key="2">
    <source>
        <dbReference type="Proteomes" id="UP000241868"/>
    </source>
</evidence>
<keyword evidence="2" id="KW-1185">Reference proteome</keyword>
<name>A0A2P7TZL9_9NEIS</name>
<dbReference type="Proteomes" id="UP000241868">
    <property type="component" value="Unassembled WGS sequence"/>
</dbReference>
<dbReference type="PROSITE" id="PS51257">
    <property type="entry name" value="PROKAR_LIPOPROTEIN"/>
    <property type="match status" value="1"/>
</dbReference>
<sequence length="145" mass="16720">MRGKITMCKSWIIRYLLLFLFPMLTACYKLLGIPYMEINADYLPNGEIKVFIVESFPGLNEETLKNRIVYKLENDFSAENIRSVVSSMGMSCQDNIGCSYHGYLISYLTVSGETTEIIRQYDIYINPNKGMPSFLMTRKNLPNSR</sequence>
<accession>A0A2P7TZL9</accession>
<organism evidence="1 2">
    <name type="scientific">Neisseria iguanae</name>
    <dbReference type="NCBI Taxonomy" id="90242"/>
    <lineage>
        <taxon>Bacteria</taxon>
        <taxon>Pseudomonadati</taxon>
        <taxon>Pseudomonadota</taxon>
        <taxon>Betaproteobacteria</taxon>
        <taxon>Neisseriales</taxon>
        <taxon>Neisseriaceae</taxon>
        <taxon>Neisseria</taxon>
    </lineage>
</organism>
<protein>
    <recommendedName>
        <fullName evidence="3">Lipoprotein</fullName>
    </recommendedName>
</protein>
<proteinExistence type="predicted"/>
<evidence type="ECO:0000313" key="1">
    <source>
        <dbReference type="EMBL" id="PSJ80172.1"/>
    </source>
</evidence>
<reference evidence="1 2" key="1">
    <citation type="submission" date="2018-03" db="EMBL/GenBank/DDBJ databases">
        <title>Neisseria weixii sp. nov., isolated from the intestinal contents of Tibetan Plateau pika (Ochotona curzoniae) in Yushu, Qinghai Province, China.</title>
        <authorList>
            <person name="Gui Z."/>
        </authorList>
    </citation>
    <scope>NUCLEOTIDE SEQUENCE [LARGE SCALE GENOMIC DNA]</scope>
    <source>
        <strain evidence="1 2">ATCC 51483</strain>
    </source>
</reference>
<comment type="caution">
    <text evidence="1">The sequence shown here is derived from an EMBL/GenBank/DDBJ whole genome shotgun (WGS) entry which is preliminary data.</text>
</comment>
<dbReference type="EMBL" id="PXYY01000044">
    <property type="protein sequence ID" value="PSJ80172.1"/>
    <property type="molecule type" value="Genomic_DNA"/>
</dbReference>
<gene>
    <name evidence="1" type="ORF">C7N83_07790</name>
</gene>
<dbReference type="AlphaFoldDB" id="A0A2P7TZL9"/>
<evidence type="ECO:0008006" key="3">
    <source>
        <dbReference type="Google" id="ProtNLM"/>
    </source>
</evidence>